<keyword evidence="2" id="KW-0472">Membrane</keyword>
<evidence type="ECO:0000256" key="2">
    <source>
        <dbReference type="SAM" id="Phobius"/>
    </source>
</evidence>
<evidence type="ECO:0008006" key="5">
    <source>
        <dbReference type="Google" id="ProtNLM"/>
    </source>
</evidence>
<keyword evidence="2" id="KW-0812">Transmembrane</keyword>
<feature type="compositionally biased region" description="Low complexity" evidence="1">
    <location>
        <begin position="101"/>
        <end position="115"/>
    </location>
</feature>
<evidence type="ECO:0000313" key="4">
    <source>
        <dbReference type="Proteomes" id="UP000192534"/>
    </source>
</evidence>
<feature type="transmembrane region" description="Helical" evidence="2">
    <location>
        <begin position="134"/>
        <end position="151"/>
    </location>
</feature>
<dbReference type="Proteomes" id="UP000192534">
    <property type="component" value="Unassembled WGS sequence"/>
</dbReference>
<comment type="caution">
    <text evidence="3">The sequence shown here is derived from an EMBL/GenBank/DDBJ whole genome shotgun (WGS) entry which is preliminary data.</text>
</comment>
<dbReference type="EMBL" id="MVIH01000032">
    <property type="protein sequence ID" value="ORB47119.1"/>
    <property type="molecule type" value="Genomic_DNA"/>
</dbReference>
<proteinExistence type="predicted"/>
<evidence type="ECO:0000313" key="3">
    <source>
        <dbReference type="EMBL" id="ORB47119.1"/>
    </source>
</evidence>
<evidence type="ECO:0000256" key="1">
    <source>
        <dbReference type="SAM" id="MobiDB-lite"/>
    </source>
</evidence>
<keyword evidence="2" id="KW-1133">Transmembrane helix</keyword>
<protein>
    <recommendedName>
        <fullName evidence="5">Nucleoid-structuring protein H-NS</fullName>
    </recommendedName>
</protein>
<sequence length="160" mass="16175">MADAQDLPDESRDATPPGPPPPETAPEKAVAKKQPAKKAPAKKAVKKAPAKKAPAKAAEPAKKAPAKKAPAKKVAPPPPEPVADAAPTVAGNGSAPLTEGARAAAYSAKASVEQATDPVSTPAIVPAPESSRSPLPFAVAFAATVLIALLVRRLRQRNAE</sequence>
<name>A0A1X0II32_MYCRH</name>
<dbReference type="AlphaFoldDB" id="A0A1X0II32"/>
<dbReference type="OrthoDB" id="4641672at2"/>
<feature type="region of interest" description="Disordered" evidence="1">
    <location>
        <begin position="1"/>
        <end position="131"/>
    </location>
</feature>
<reference evidence="3 4" key="1">
    <citation type="submission" date="2016-12" db="EMBL/GenBank/DDBJ databases">
        <title>The new phylogeny of genus Mycobacterium.</title>
        <authorList>
            <person name="Tortoli E."/>
            <person name="Trovato A."/>
            <person name="Cirillo D.M."/>
        </authorList>
    </citation>
    <scope>NUCLEOTIDE SEQUENCE [LARGE SCALE GENOMIC DNA]</scope>
    <source>
        <strain evidence="3 4">DSM 44223</strain>
    </source>
</reference>
<feature type="compositionally biased region" description="Basic residues" evidence="1">
    <location>
        <begin position="34"/>
        <end position="54"/>
    </location>
</feature>
<keyword evidence="4" id="KW-1185">Reference proteome</keyword>
<accession>A0A1X0II32</accession>
<dbReference type="RefSeq" id="WP_083123052.1">
    <property type="nucleotide sequence ID" value="NZ_JACKUO010000014.1"/>
</dbReference>
<organism evidence="3 4">
    <name type="scientific">Mycolicibacterium rhodesiae</name>
    <name type="common">Mycobacterium rhodesiae</name>
    <dbReference type="NCBI Taxonomy" id="36814"/>
    <lineage>
        <taxon>Bacteria</taxon>
        <taxon>Bacillati</taxon>
        <taxon>Actinomycetota</taxon>
        <taxon>Actinomycetes</taxon>
        <taxon>Mycobacteriales</taxon>
        <taxon>Mycobacteriaceae</taxon>
        <taxon>Mycolicibacterium</taxon>
    </lineage>
</organism>
<gene>
    <name evidence="3" type="ORF">BST42_28405</name>
</gene>